<dbReference type="HOGENOM" id="CLU_027402_15_0_11"/>
<dbReference type="AlphaFoldDB" id="A0A0D5CKR7"/>
<dbReference type="PROSITE" id="PS50994">
    <property type="entry name" value="INTEGRASE"/>
    <property type="match status" value="1"/>
</dbReference>
<dbReference type="Gene3D" id="3.30.420.10">
    <property type="entry name" value="Ribonuclease H-like superfamily/Ribonuclease H"/>
    <property type="match status" value="1"/>
</dbReference>
<dbReference type="Proteomes" id="UP000032604">
    <property type="component" value="Chromosome"/>
</dbReference>
<dbReference type="Pfam" id="PF13683">
    <property type="entry name" value="rve_3"/>
    <property type="match status" value="1"/>
</dbReference>
<sequence length="205" mass="23115">MAWLDPVTGAVIRASRSTANRYEHEHPGDLIHVDVKKLGRIPDGGGWRAHGRSEQVRGRGIGFDYVHAVVDDHTRLAYAEIHPDEKGVTAAGFLTRAAAYFAEHGITRIERVLTDNAFAYRHSAAFQNAVTQLGARQKFIRPHCPWQNGKVERFNRTLATEWAYRQPFTSNQARTDALDPWIQHYNTERIHSSHGLTPAARESPT</sequence>
<reference evidence="2 3" key="1">
    <citation type="journal article" date="2015" name="Genome Announc.">
        <title>Complete Genome Sequence of Clavibacter michiganensis subsp. insidiosus R1-1 Using PacBio Single-Molecule Real-Time Technology.</title>
        <authorList>
            <person name="Lu Y."/>
            <person name="Samac D.A."/>
            <person name="Glazebrook J."/>
            <person name="Ishimaru C.A."/>
        </authorList>
    </citation>
    <scope>NUCLEOTIDE SEQUENCE [LARGE SCALE GENOMIC DNA]</scope>
    <source>
        <strain evidence="2 3">R1-1</strain>
    </source>
</reference>
<evidence type="ECO:0000259" key="1">
    <source>
        <dbReference type="PROSITE" id="PS50994"/>
    </source>
</evidence>
<evidence type="ECO:0000313" key="2">
    <source>
        <dbReference type="EMBL" id="AJW79870.1"/>
    </source>
</evidence>
<dbReference type="SUPFAM" id="SSF53098">
    <property type="entry name" value="Ribonuclease H-like"/>
    <property type="match status" value="1"/>
</dbReference>
<evidence type="ECO:0000313" key="3">
    <source>
        <dbReference type="Proteomes" id="UP000032604"/>
    </source>
</evidence>
<dbReference type="EMBL" id="CP011043">
    <property type="protein sequence ID" value="AJW79870.1"/>
    <property type="molecule type" value="Genomic_DNA"/>
</dbReference>
<dbReference type="InterPro" id="IPR036397">
    <property type="entry name" value="RNaseH_sf"/>
</dbReference>
<protein>
    <submittedName>
        <fullName evidence="2">Integrase</fullName>
    </submittedName>
</protein>
<dbReference type="GO" id="GO:0015074">
    <property type="term" value="P:DNA integration"/>
    <property type="evidence" value="ECO:0007669"/>
    <property type="project" value="InterPro"/>
</dbReference>
<name>A0A0D5CKR7_9MICO</name>
<feature type="domain" description="Integrase catalytic" evidence="1">
    <location>
        <begin position="38"/>
        <end position="205"/>
    </location>
</feature>
<dbReference type="InterPro" id="IPR001584">
    <property type="entry name" value="Integrase_cat-core"/>
</dbReference>
<proteinExistence type="predicted"/>
<dbReference type="InterPro" id="IPR012337">
    <property type="entry name" value="RNaseH-like_sf"/>
</dbReference>
<dbReference type="PANTHER" id="PTHR35004">
    <property type="entry name" value="TRANSPOSASE RV3428C-RELATED"/>
    <property type="match status" value="1"/>
</dbReference>
<accession>A0A0D5CKR7</accession>
<gene>
    <name evidence="2" type="ORF">VO01_12710</name>
</gene>
<dbReference type="PATRIC" id="fig|33014.5.peg.2618"/>
<dbReference type="GO" id="GO:0003676">
    <property type="term" value="F:nucleic acid binding"/>
    <property type="evidence" value="ECO:0007669"/>
    <property type="project" value="InterPro"/>
</dbReference>
<organism evidence="2 3">
    <name type="scientific">Clavibacter michiganensis subsp. insidiosus</name>
    <dbReference type="NCBI Taxonomy" id="33014"/>
    <lineage>
        <taxon>Bacteria</taxon>
        <taxon>Bacillati</taxon>
        <taxon>Actinomycetota</taxon>
        <taxon>Actinomycetes</taxon>
        <taxon>Micrococcales</taxon>
        <taxon>Microbacteriaceae</taxon>
        <taxon>Clavibacter</taxon>
    </lineage>
</organism>
<dbReference type="PANTHER" id="PTHR35004:SF7">
    <property type="entry name" value="INTEGRASE PROTEIN"/>
    <property type="match status" value="1"/>
</dbReference>
<dbReference type="KEGG" id="cmh:VO01_12710"/>